<dbReference type="InterPro" id="IPR014816">
    <property type="entry name" value="tRNA_MeTrfase_Gcd14"/>
</dbReference>
<evidence type="ECO:0000313" key="15">
    <source>
        <dbReference type="Proteomes" id="UP000189513"/>
    </source>
</evidence>
<comment type="similarity">
    <text evidence="9">Belongs to the class I-like SAM-binding methyltransferase superfamily. TRM61 family.</text>
</comment>
<dbReference type="PIRSF" id="PIRSF017269">
    <property type="entry name" value="GCD14"/>
    <property type="match status" value="1"/>
</dbReference>
<evidence type="ECO:0000313" key="13">
    <source>
        <dbReference type="EMBL" id="CDR42295.1"/>
    </source>
</evidence>
<keyword evidence="15" id="KW-1185">Reference proteome</keyword>
<evidence type="ECO:0000313" key="14">
    <source>
        <dbReference type="EMBL" id="ONH67830.1"/>
    </source>
</evidence>
<dbReference type="Gene3D" id="3.40.50.150">
    <property type="entry name" value="Vaccinia Virus protein VP39"/>
    <property type="match status" value="1"/>
</dbReference>
<feature type="domain" description="tRNA (adenine(58)-N(1))-methyltransferase catalytic subunit TRM61 C-terminal" evidence="12">
    <location>
        <begin position="64"/>
        <end position="352"/>
    </location>
</feature>
<evidence type="ECO:0000256" key="6">
    <source>
        <dbReference type="ARBA" id="ARBA00022691"/>
    </source>
</evidence>
<dbReference type="Gene3D" id="3.10.330.20">
    <property type="match status" value="1"/>
</dbReference>
<evidence type="ECO:0000256" key="5">
    <source>
        <dbReference type="ARBA" id="ARBA00022679"/>
    </source>
</evidence>
<evidence type="ECO:0000256" key="3">
    <source>
        <dbReference type="ARBA" id="ARBA00015963"/>
    </source>
</evidence>
<keyword evidence="5 9" id="KW-0808">Transferase</keyword>
<comment type="catalytic activity">
    <reaction evidence="9">
        <text>adenosine(58) in tRNA + S-adenosyl-L-methionine = N(1)-methyladenosine(58) in tRNA + S-adenosyl-L-homocysteine + H(+)</text>
        <dbReference type="Rhea" id="RHEA:43152"/>
        <dbReference type="Rhea" id="RHEA-COMP:10365"/>
        <dbReference type="Rhea" id="RHEA-COMP:10366"/>
        <dbReference type="ChEBI" id="CHEBI:15378"/>
        <dbReference type="ChEBI" id="CHEBI:57856"/>
        <dbReference type="ChEBI" id="CHEBI:59789"/>
        <dbReference type="ChEBI" id="CHEBI:74411"/>
        <dbReference type="ChEBI" id="CHEBI:74491"/>
        <dbReference type="EC" id="2.1.1.220"/>
    </reaction>
</comment>
<dbReference type="GO" id="GO:0160107">
    <property type="term" value="F:tRNA (adenine(58)-N1)-methyltransferase activity"/>
    <property type="evidence" value="ECO:0007669"/>
    <property type="project" value="UniProtKB-EC"/>
</dbReference>
<reference evidence="15" key="2">
    <citation type="journal article" date="2017" name="Genome Announc.">
        <title>Genome sequences of Cyberlindnera fabianii 65, Pichia kudriavzevii 129, and Saccharomyces cerevisiae 131 isolated from fermented masau fruits in Zimbabwe.</title>
        <authorList>
            <person name="van Rijswijck I.M.H."/>
            <person name="Derks M.F.L."/>
            <person name="Abee T."/>
            <person name="de Ridder D."/>
            <person name="Smid E.J."/>
        </authorList>
    </citation>
    <scope>NUCLEOTIDE SEQUENCE [LARGE SCALE GENOMIC DNA]</scope>
    <source>
        <strain evidence="15">65</strain>
    </source>
</reference>
<dbReference type="VEuPathDB" id="FungiDB:BON22_2576"/>
<keyword evidence="7 9" id="KW-0819">tRNA processing</keyword>
<evidence type="ECO:0000259" key="12">
    <source>
        <dbReference type="Pfam" id="PF08704"/>
    </source>
</evidence>
<dbReference type="PROSITE" id="PS51620">
    <property type="entry name" value="SAM_TRM61"/>
    <property type="match status" value="1"/>
</dbReference>
<evidence type="ECO:0000256" key="2">
    <source>
        <dbReference type="ARBA" id="ARBA00012796"/>
    </source>
</evidence>
<comment type="subcellular location">
    <subcellularLocation>
        <location evidence="1 9">Nucleus</location>
    </subcellularLocation>
</comment>
<dbReference type="STRING" id="36022.A0A061B5J2"/>
<sequence length="386" mass="44066">MPFVGYKETIEEGDFVLAFLGREAIKPIKITRGQALNTRFGMFPHEQMIGKKYGSQVAGSKGYGFIHLLQPTAELWTLSLPHRTQIVYTPDSSYITQRLGITAGSRVIEAGTGSASFSHSLARTVSSDGHLFTYEFHEPRYQEAKREFEEHGLLEDPVTINHRDVCKDGFEITNYDGPLDATAVFLDLPSPHEAIPHLPKVIAKDQKVGLCCFSPCIEQVQKTLEALAEHGWTSVQMVEIQGRRWEARQMMIRQVDDAVDRLRDVKRRKLEGQERKRQFYAKHGEPTDEISESEKDTRKEAEKEKTRVEKTEYNPFGRGLRIKDGDENYNWFKVSKNEAEIKSHTSYLTFAFKQALSEKKESKIKINVEMKEEGEVKNGAEEESTS</sequence>
<dbReference type="PANTHER" id="PTHR12133">
    <property type="entry name" value="TRNA (ADENINE(58)-N(1))-METHYLTRANSFERASE"/>
    <property type="match status" value="1"/>
</dbReference>
<evidence type="ECO:0000256" key="7">
    <source>
        <dbReference type="ARBA" id="ARBA00022694"/>
    </source>
</evidence>
<dbReference type="OMA" id="RPDHRMI"/>
<dbReference type="EC" id="2.1.1.220" evidence="2 9"/>
<reference evidence="13" key="1">
    <citation type="journal article" date="2014" name="Genome Announc.">
        <title>Genome sequence of the yeast Cyberlindnera fabianii (Hansenula fabianii).</title>
        <authorList>
            <person name="Freel K.C."/>
            <person name="Sarilar V."/>
            <person name="Neuveglise C."/>
            <person name="Devillers H."/>
            <person name="Friedrich A."/>
            <person name="Schacherer J."/>
        </authorList>
    </citation>
    <scope>NUCLEOTIDE SEQUENCE</scope>
    <source>
        <strain evidence="13">YJS4271</strain>
    </source>
</reference>
<feature type="region of interest" description="Disordered" evidence="11">
    <location>
        <begin position="274"/>
        <end position="308"/>
    </location>
</feature>
<evidence type="ECO:0000256" key="9">
    <source>
        <dbReference type="PIRNR" id="PIRNR017269"/>
    </source>
</evidence>
<keyword evidence="6 9" id="KW-0949">S-adenosyl-L-methionine</keyword>
<dbReference type="SUPFAM" id="SSF53335">
    <property type="entry name" value="S-adenosyl-L-methionine-dependent methyltransferases"/>
    <property type="match status" value="1"/>
</dbReference>
<evidence type="ECO:0000256" key="10">
    <source>
        <dbReference type="PIRSR" id="PIRSR017269-1"/>
    </source>
</evidence>
<dbReference type="OrthoDB" id="1925287at2759"/>
<evidence type="ECO:0000256" key="1">
    <source>
        <dbReference type="ARBA" id="ARBA00004123"/>
    </source>
</evidence>
<dbReference type="InterPro" id="IPR029063">
    <property type="entry name" value="SAM-dependent_MTases_sf"/>
</dbReference>
<dbReference type="InterPro" id="IPR049470">
    <property type="entry name" value="TRM61_C"/>
</dbReference>
<comment type="function">
    <text evidence="9">Catalytic subunit of tRNA (adenine-N(1)-)-methyltransferase, which catalyzes the formation of N(1)-methyladenine at position 58 (m1A58) in initiator methionyl-tRNA.</text>
</comment>
<evidence type="ECO:0000256" key="4">
    <source>
        <dbReference type="ARBA" id="ARBA00022603"/>
    </source>
</evidence>
<proteinExistence type="inferred from homology"/>
<reference evidence="14" key="3">
    <citation type="submission" date="2017-01" db="EMBL/GenBank/DDBJ databases">
        <authorList>
            <person name="Mah S.A."/>
            <person name="Swanson W.J."/>
            <person name="Moy G.W."/>
            <person name="Vacquier V.D."/>
        </authorList>
    </citation>
    <scope>NUCLEOTIDE SEQUENCE [LARGE SCALE GENOMIC DNA]</scope>
    <source>
        <strain evidence="14">65</strain>
    </source>
</reference>
<dbReference type="AlphaFoldDB" id="A0A061B5J2"/>
<gene>
    <name evidence="14" type="ORF">BON22_2576</name>
    <name evidence="13" type="ORF">CYFA0S_09e00386g</name>
</gene>
<dbReference type="GO" id="GO:0005634">
    <property type="term" value="C:nucleus"/>
    <property type="evidence" value="ECO:0007669"/>
    <property type="project" value="UniProtKB-SubCell"/>
</dbReference>
<dbReference type="EMBL" id="LK052894">
    <property type="protein sequence ID" value="CDR42295.1"/>
    <property type="molecule type" value="Genomic_DNA"/>
</dbReference>
<feature type="binding site" evidence="10">
    <location>
        <position position="135"/>
    </location>
    <ligand>
        <name>S-adenosyl-L-methionine</name>
        <dbReference type="ChEBI" id="CHEBI:59789"/>
    </ligand>
</feature>
<feature type="binding site" evidence="10">
    <location>
        <position position="187"/>
    </location>
    <ligand>
        <name>S-adenosyl-L-methionine</name>
        <dbReference type="ChEBI" id="CHEBI:59789"/>
    </ligand>
</feature>
<organism evidence="13">
    <name type="scientific">Cyberlindnera fabianii</name>
    <name type="common">Yeast</name>
    <name type="synonym">Hansenula fabianii</name>
    <dbReference type="NCBI Taxonomy" id="36022"/>
    <lineage>
        <taxon>Eukaryota</taxon>
        <taxon>Fungi</taxon>
        <taxon>Dikarya</taxon>
        <taxon>Ascomycota</taxon>
        <taxon>Saccharomycotina</taxon>
        <taxon>Saccharomycetes</taxon>
        <taxon>Phaffomycetales</taxon>
        <taxon>Phaffomycetaceae</taxon>
        <taxon>Cyberlindnera</taxon>
    </lineage>
</organism>
<keyword evidence="8 9" id="KW-0539">Nucleus</keyword>
<dbReference type="EMBL" id="MPUK01000004">
    <property type="protein sequence ID" value="ONH67830.1"/>
    <property type="molecule type" value="Genomic_DNA"/>
</dbReference>
<keyword evidence="4 9" id="KW-0489">Methyltransferase</keyword>
<evidence type="ECO:0000256" key="8">
    <source>
        <dbReference type="ARBA" id="ARBA00023242"/>
    </source>
</evidence>
<protein>
    <recommendedName>
        <fullName evidence="3 9">tRNA (adenine(58)-N(1))-methyltransferase catalytic subunit TRM61</fullName>
        <ecNumber evidence="2 9">2.1.1.220</ecNumber>
    </recommendedName>
</protein>
<dbReference type="FunFam" id="3.10.330.20:FF:000002">
    <property type="entry name" value="tRNA (adenine(58)-N(1))-methyltransferase catalytic subunit TRMT61A"/>
    <property type="match status" value="1"/>
</dbReference>
<name>A0A061B5J2_CYBFA</name>
<dbReference type="Proteomes" id="UP000189513">
    <property type="component" value="Unassembled WGS sequence"/>
</dbReference>
<accession>A0A061B5J2</accession>
<evidence type="ECO:0000256" key="11">
    <source>
        <dbReference type="SAM" id="MobiDB-lite"/>
    </source>
</evidence>
<dbReference type="PANTHER" id="PTHR12133:SF2">
    <property type="entry name" value="TRNA (ADENINE(58)-N(1))-METHYLTRANSFERASE CATALYTIC SUBUNIT TRMT61A"/>
    <property type="match status" value="1"/>
</dbReference>
<dbReference type="GO" id="GO:0030488">
    <property type="term" value="P:tRNA methylation"/>
    <property type="evidence" value="ECO:0007669"/>
    <property type="project" value="InterPro"/>
</dbReference>
<dbReference type="Pfam" id="PF08704">
    <property type="entry name" value="GCD14"/>
    <property type="match status" value="1"/>
</dbReference>
<dbReference type="GO" id="GO:0031515">
    <property type="term" value="C:tRNA (m1A) methyltransferase complex"/>
    <property type="evidence" value="ECO:0007669"/>
    <property type="project" value="UniProtKB-UniRule"/>
</dbReference>
<feature type="binding site" evidence="10">
    <location>
        <position position="164"/>
    </location>
    <ligand>
        <name>S-adenosyl-L-methionine</name>
        <dbReference type="ChEBI" id="CHEBI:59789"/>
    </ligand>
</feature>